<evidence type="ECO:0000256" key="2">
    <source>
        <dbReference type="ARBA" id="ARBA00009033"/>
    </source>
</evidence>
<feature type="transmembrane region" description="Helical" evidence="7">
    <location>
        <begin position="168"/>
        <end position="187"/>
    </location>
</feature>
<feature type="domain" description="Concentrative nucleoside transporter C-terminal" evidence="9">
    <location>
        <begin position="381"/>
        <end position="625"/>
    </location>
</feature>
<dbReference type="Pfam" id="PF07662">
    <property type="entry name" value="Nucleos_tra2_C"/>
    <property type="match status" value="1"/>
</dbReference>
<dbReference type="AlphaFoldDB" id="A0A210QSL1"/>
<name>A0A210QSL1_MIZYE</name>
<keyword evidence="11" id="KW-1185">Reference proteome</keyword>
<proteinExistence type="inferred from homology"/>
<feature type="transmembrane region" description="Helical" evidence="7">
    <location>
        <begin position="222"/>
        <end position="241"/>
    </location>
</feature>
<organism evidence="10 11">
    <name type="scientific">Mizuhopecten yessoensis</name>
    <name type="common">Japanese scallop</name>
    <name type="synonym">Patinopecten yessoensis</name>
    <dbReference type="NCBI Taxonomy" id="6573"/>
    <lineage>
        <taxon>Eukaryota</taxon>
        <taxon>Metazoa</taxon>
        <taxon>Spiralia</taxon>
        <taxon>Lophotrochozoa</taxon>
        <taxon>Mollusca</taxon>
        <taxon>Bivalvia</taxon>
        <taxon>Autobranchia</taxon>
        <taxon>Pteriomorphia</taxon>
        <taxon>Pectinida</taxon>
        <taxon>Pectinoidea</taxon>
        <taxon>Pectinidae</taxon>
        <taxon>Mizuhopecten</taxon>
    </lineage>
</organism>
<dbReference type="PANTHER" id="PTHR10590:SF4">
    <property type="entry name" value="SOLUTE CARRIER FAMILY 28 MEMBER 3"/>
    <property type="match status" value="1"/>
</dbReference>
<feature type="transmembrane region" description="Helical" evidence="7">
    <location>
        <begin position="606"/>
        <end position="628"/>
    </location>
</feature>
<accession>A0A210QSL1</accession>
<dbReference type="Proteomes" id="UP000242188">
    <property type="component" value="Unassembled WGS sequence"/>
</dbReference>
<dbReference type="GO" id="GO:0005415">
    <property type="term" value="F:nucleoside:sodium symporter activity"/>
    <property type="evidence" value="ECO:0007669"/>
    <property type="project" value="TreeGrafter"/>
</dbReference>
<comment type="caution">
    <text evidence="10">The sequence shown here is derived from an EMBL/GenBank/DDBJ whole genome shotgun (WGS) entry which is preliminary data.</text>
</comment>
<dbReference type="InterPro" id="IPR002668">
    <property type="entry name" value="CNT_N_dom"/>
</dbReference>
<feature type="transmembrane region" description="Helical" evidence="7">
    <location>
        <begin position="281"/>
        <end position="304"/>
    </location>
</feature>
<protein>
    <submittedName>
        <fullName evidence="10">Solute carrier family 28 member 3</fullName>
    </submittedName>
</protein>
<evidence type="ECO:0000259" key="8">
    <source>
        <dbReference type="Pfam" id="PF01773"/>
    </source>
</evidence>
<feature type="transmembrane region" description="Helical" evidence="7">
    <location>
        <begin position="441"/>
        <end position="463"/>
    </location>
</feature>
<keyword evidence="5 7" id="KW-1133">Transmembrane helix</keyword>
<comment type="subcellular location">
    <subcellularLocation>
        <location evidence="1">Cell membrane</location>
        <topology evidence="1">Multi-pass membrane protein</topology>
    </subcellularLocation>
</comment>
<sequence length="629" mass="70392">MDTDLNKSKQNSFENEIQMDIISSNDTESKECKETSVTNRPNIGIQSISSIVELETVITEDDRTGMEKKFFIDKIFDGIQDTILEHKRILKQITYSILLLLYLAYVVYSLSFRFGDEGSWRLLICTILLLMYSGRGIIKKLSLYQLFEKTFGSKNPENIVKMKKILRWTLYFVVLTLIAVYIGLTVIQTRPRNLVSLGGIFVFIFILFLMSNNKANINWHTVFWGLSLQFGFALIVLRTEWGINAVRWITDRFLEFIVFADNGSAFIFSEKYKEFKVIFKVVPSVIVFCAFVAVLSYLGVLAFIFSNLGCVLGYCLQTHPLESINAVTNIFMSGIESLVVINEYIDSLSTSQVFCVYTNGLSSIAGFAFVVFANFGIPVEYLLTASIMSAPAALVASKIVYPSETLKLCKDDDKKYFIATKSDRKSVVEAMAKGGLQGLQLVKGVLINILTYISLLAFANATITWFGERAGVKELTIGKIFSYCLWPLAFVMGIDAIDCLKVAEMLGVRMFATLILSYIRMGKYLSNKEKYNEYTAIYNNTVLTASDDIFLPNWNTTLENGILTDRSEMIATYAMCGFASIPSVWISIGSFVALAPSRLGELPRMAIRALIAGTIASYLTACVAGLLLS</sequence>
<dbReference type="GO" id="GO:0005886">
    <property type="term" value="C:plasma membrane"/>
    <property type="evidence" value="ECO:0007669"/>
    <property type="project" value="UniProtKB-SubCell"/>
</dbReference>
<feature type="transmembrane region" description="Helical" evidence="7">
    <location>
        <begin position="570"/>
        <end position="594"/>
    </location>
</feature>
<dbReference type="OrthoDB" id="6075923at2759"/>
<evidence type="ECO:0000256" key="7">
    <source>
        <dbReference type="SAM" id="Phobius"/>
    </source>
</evidence>
<dbReference type="Pfam" id="PF01773">
    <property type="entry name" value="Nucleos_tra2_N"/>
    <property type="match status" value="1"/>
</dbReference>
<feature type="transmembrane region" description="Helical" evidence="7">
    <location>
        <begin position="324"/>
        <end position="341"/>
    </location>
</feature>
<evidence type="ECO:0000313" key="11">
    <source>
        <dbReference type="Proteomes" id="UP000242188"/>
    </source>
</evidence>
<comment type="similarity">
    <text evidence="2">Belongs to the concentrative nucleoside transporter (CNT) (TC 2.A.41) family.</text>
</comment>
<dbReference type="PANTHER" id="PTHR10590">
    <property type="entry name" value="SODIUM/NUCLEOSIDE COTRANSPORTER"/>
    <property type="match status" value="1"/>
</dbReference>
<evidence type="ECO:0000256" key="6">
    <source>
        <dbReference type="ARBA" id="ARBA00023136"/>
    </source>
</evidence>
<evidence type="ECO:0000256" key="4">
    <source>
        <dbReference type="ARBA" id="ARBA00022692"/>
    </source>
</evidence>
<dbReference type="InterPro" id="IPR011657">
    <property type="entry name" value="CNT_C_dom"/>
</dbReference>
<feature type="transmembrane region" description="Helical" evidence="7">
    <location>
        <begin position="353"/>
        <end position="375"/>
    </location>
</feature>
<evidence type="ECO:0000259" key="9">
    <source>
        <dbReference type="Pfam" id="PF07662"/>
    </source>
</evidence>
<evidence type="ECO:0000256" key="5">
    <source>
        <dbReference type="ARBA" id="ARBA00022989"/>
    </source>
</evidence>
<feature type="domain" description="Concentrative nucleoside transporter N-terminal" evidence="8">
    <location>
        <begin position="199"/>
        <end position="270"/>
    </location>
</feature>
<feature type="transmembrane region" description="Helical" evidence="7">
    <location>
        <begin position="506"/>
        <end position="525"/>
    </location>
</feature>
<gene>
    <name evidence="10" type="ORF">KP79_PYT00689</name>
</gene>
<keyword evidence="3" id="KW-1003">Cell membrane</keyword>
<feature type="transmembrane region" description="Helical" evidence="7">
    <location>
        <begin position="93"/>
        <end position="114"/>
    </location>
</feature>
<evidence type="ECO:0000313" key="10">
    <source>
        <dbReference type="EMBL" id="OWF51721.1"/>
    </source>
</evidence>
<keyword evidence="6 7" id="KW-0472">Membrane</keyword>
<evidence type="ECO:0000256" key="3">
    <source>
        <dbReference type="ARBA" id="ARBA00022475"/>
    </source>
</evidence>
<dbReference type="InterPro" id="IPR008276">
    <property type="entry name" value="C_nuclsd_transpt"/>
</dbReference>
<feature type="transmembrane region" description="Helical" evidence="7">
    <location>
        <begin position="193"/>
        <end position="210"/>
    </location>
</feature>
<reference evidence="10 11" key="1">
    <citation type="journal article" date="2017" name="Nat. Ecol. Evol.">
        <title>Scallop genome provides insights into evolution of bilaterian karyotype and development.</title>
        <authorList>
            <person name="Wang S."/>
            <person name="Zhang J."/>
            <person name="Jiao W."/>
            <person name="Li J."/>
            <person name="Xun X."/>
            <person name="Sun Y."/>
            <person name="Guo X."/>
            <person name="Huan P."/>
            <person name="Dong B."/>
            <person name="Zhang L."/>
            <person name="Hu X."/>
            <person name="Sun X."/>
            <person name="Wang J."/>
            <person name="Zhao C."/>
            <person name="Wang Y."/>
            <person name="Wang D."/>
            <person name="Huang X."/>
            <person name="Wang R."/>
            <person name="Lv J."/>
            <person name="Li Y."/>
            <person name="Zhang Z."/>
            <person name="Liu B."/>
            <person name="Lu W."/>
            <person name="Hui Y."/>
            <person name="Liang J."/>
            <person name="Zhou Z."/>
            <person name="Hou R."/>
            <person name="Li X."/>
            <person name="Liu Y."/>
            <person name="Li H."/>
            <person name="Ning X."/>
            <person name="Lin Y."/>
            <person name="Zhao L."/>
            <person name="Xing Q."/>
            <person name="Dou J."/>
            <person name="Li Y."/>
            <person name="Mao J."/>
            <person name="Guo H."/>
            <person name="Dou H."/>
            <person name="Li T."/>
            <person name="Mu C."/>
            <person name="Jiang W."/>
            <person name="Fu Q."/>
            <person name="Fu X."/>
            <person name="Miao Y."/>
            <person name="Liu J."/>
            <person name="Yu Q."/>
            <person name="Li R."/>
            <person name="Liao H."/>
            <person name="Li X."/>
            <person name="Kong Y."/>
            <person name="Jiang Z."/>
            <person name="Chourrout D."/>
            <person name="Li R."/>
            <person name="Bao Z."/>
        </authorList>
    </citation>
    <scope>NUCLEOTIDE SEQUENCE [LARGE SCALE GENOMIC DNA]</scope>
    <source>
        <strain evidence="10 11">PY_sf001</strain>
    </source>
</reference>
<keyword evidence="4 7" id="KW-0812">Transmembrane</keyword>
<feature type="transmembrane region" description="Helical" evidence="7">
    <location>
        <begin position="475"/>
        <end position="494"/>
    </location>
</feature>
<evidence type="ECO:0000256" key="1">
    <source>
        <dbReference type="ARBA" id="ARBA00004651"/>
    </source>
</evidence>
<feature type="transmembrane region" description="Helical" evidence="7">
    <location>
        <begin position="120"/>
        <end position="138"/>
    </location>
</feature>
<dbReference type="EMBL" id="NEDP02002110">
    <property type="protein sequence ID" value="OWF51721.1"/>
    <property type="molecule type" value="Genomic_DNA"/>
</dbReference>